<keyword evidence="3" id="KW-1185">Reference proteome</keyword>
<dbReference type="AlphaFoldDB" id="A0AAD7AR84"/>
<reference evidence="2" key="1">
    <citation type="submission" date="2023-03" db="EMBL/GenBank/DDBJ databases">
        <title>Massive genome expansion in bonnet fungi (Mycena s.s.) driven by repeated elements and novel gene families across ecological guilds.</title>
        <authorList>
            <consortium name="Lawrence Berkeley National Laboratory"/>
            <person name="Harder C.B."/>
            <person name="Miyauchi S."/>
            <person name="Viragh M."/>
            <person name="Kuo A."/>
            <person name="Thoen E."/>
            <person name="Andreopoulos B."/>
            <person name="Lu D."/>
            <person name="Skrede I."/>
            <person name="Drula E."/>
            <person name="Henrissat B."/>
            <person name="Morin E."/>
            <person name="Kohler A."/>
            <person name="Barry K."/>
            <person name="LaButti K."/>
            <person name="Morin E."/>
            <person name="Salamov A."/>
            <person name="Lipzen A."/>
            <person name="Mereny Z."/>
            <person name="Hegedus B."/>
            <person name="Baldrian P."/>
            <person name="Stursova M."/>
            <person name="Weitz H."/>
            <person name="Taylor A."/>
            <person name="Grigoriev I.V."/>
            <person name="Nagy L.G."/>
            <person name="Martin F."/>
            <person name="Kauserud H."/>
        </authorList>
    </citation>
    <scope>NUCLEOTIDE SEQUENCE</scope>
    <source>
        <strain evidence="2">CBHHK002</strain>
    </source>
</reference>
<protein>
    <submittedName>
        <fullName evidence="2">Uncharacterized protein</fullName>
    </submittedName>
</protein>
<evidence type="ECO:0000313" key="2">
    <source>
        <dbReference type="EMBL" id="KAJ7366436.1"/>
    </source>
</evidence>
<feature type="region of interest" description="Disordered" evidence="1">
    <location>
        <begin position="73"/>
        <end position="101"/>
    </location>
</feature>
<feature type="compositionally biased region" description="Polar residues" evidence="1">
    <location>
        <begin position="73"/>
        <end position="84"/>
    </location>
</feature>
<evidence type="ECO:0000256" key="1">
    <source>
        <dbReference type="SAM" id="MobiDB-lite"/>
    </source>
</evidence>
<gene>
    <name evidence="2" type="ORF">DFH08DRAFT_948470</name>
</gene>
<name>A0AAD7AR84_9AGAR</name>
<accession>A0AAD7AR84</accession>
<evidence type="ECO:0000313" key="3">
    <source>
        <dbReference type="Proteomes" id="UP001218218"/>
    </source>
</evidence>
<organism evidence="2 3">
    <name type="scientific">Mycena albidolilacea</name>
    <dbReference type="NCBI Taxonomy" id="1033008"/>
    <lineage>
        <taxon>Eukaryota</taxon>
        <taxon>Fungi</taxon>
        <taxon>Dikarya</taxon>
        <taxon>Basidiomycota</taxon>
        <taxon>Agaricomycotina</taxon>
        <taxon>Agaricomycetes</taxon>
        <taxon>Agaricomycetidae</taxon>
        <taxon>Agaricales</taxon>
        <taxon>Marasmiineae</taxon>
        <taxon>Mycenaceae</taxon>
        <taxon>Mycena</taxon>
    </lineage>
</organism>
<dbReference type="EMBL" id="JARIHO010000002">
    <property type="protein sequence ID" value="KAJ7366436.1"/>
    <property type="molecule type" value="Genomic_DNA"/>
</dbReference>
<proteinExistence type="predicted"/>
<dbReference type="Proteomes" id="UP001218218">
    <property type="component" value="Unassembled WGS sequence"/>
</dbReference>
<sequence length="157" mass="16730">MPSPDDPPIHVNMERNTTLEKELAAEVIAFKIVNPLLSAVSVSPAVEDIQAPNLLPSDTPVLTMVTPIQQAPTVPTGMTLSSTAEVPPAPTAKGTKATPGASKTPRNLCMIDWCKKHPGGYLSDFKIYWVSIEKTSDSDQYREVSVNAAASKTKAAS</sequence>
<comment type="caution">
    <text evidence="2">The sequence shown here is derived from an EMBL/GenBank/DDBJ whole genome shotgun (WGS) entry which is preliminary data.</text>
</comment>